<evidence type="ECO:0000256" key="1">
    <source>
        <dbReference type="SAM" id="Phobius"/>
    </source>
</evidence>
<feature type="transmembrane region" description="Helical" evidence="1">
    <location>
        <begin position="73"/>
        <end position="97"/>
    </location>
</feature>
<feature type="non-terminal residue" evidence="2">
    <location>
        <position position="103"/>
    </location>
</feature>
<keyword evidence="1" id="KW-0472">Membrane</keyword>
<dbReference type="AlphaFoldDB" id="A0A6A4Z8L1"/>
<keyword evidence="1" id="KW-1133">Transmembrane helix</keyword>
<reference evidence="2" key="1">
    <citation type="submission" date="2019-06" db="EMBL/GenBank/DDBJ databases">
        <title>Genomics analysis of Aphanomyces spp. identifies a new class of oomycete effector associated with host adaptation.</title>
        <authorList>
            <person name="Gaulin E."/>
        </authorList>
    </citation>
    <scope>NUCLEOTIDE SEQUENCE</scope>
    <source>
        <strain evidence="2">CBS 578.67</strain>
    </source>
</reference>
<name>A0A6A4Z8L1_9STRA</name>
<keyword evidence="1" id="KW-0812">Transmembrane</keyword>
<proteinExistence type="predicted"/>
<organism evidence="2">
    <name type="scientific">Aphanomyces stellatus</name>
    <dbReference type="NCBI Taxonomy" id="120398"/>
    <lineage>
        <taxon>Eukaryota</taxon>
        <taxon>Sar</taxon>
        <taxon>Stramenopiles</taxon>
        <taxon>Oomycota</taxon>
        <taxon>Saprolegniomycetes</taxon>
        <taxon>Saprolegniales</taxon>
        <taxon>Verrucalvaceae</taxon>
        <taxon>Aphanomyces</taxon>
    </lineage>
</organism>
<gene>
    <name evidence="2" type="ORF">As57867_006264</name>
</gene>
<sequence length="103" mass="10830">MAKNSIFAASRPFVPMRRPMSGCVALGLSIAVLLVAVGLLVAILCPSLWLPKMDGVSTAAAAVAQSEYETRGLLVLVACLVSLFFGTACCLGLYCVCVREHPE</sequence>
<evidence type="ECO:0000313" key="2">
    <source>
        <dbReference type="EMBL" id="KAF0708641.1"/>
    </source>
</evidence>
<comment type="caution">
    <text evidence="2">The sequence shown here is derived from an EMBL/GenBank/DDBJ whole genome shotgun (WGS) entry which is preliminary data.</text>
</comment>
<dbReference type="EMBL" id="VJMH01002473">
    <property type="protein sequence ID" value="KAF0708641.1"/>
    <property type="molecule type" value="Genomic_DNA"/>
</dbReference>
<protein>
    <submittedName>
        <fullName evidence="2">Uncharacterized protein</fullName>
    </submittedName>
</protein>
<accession>A0A6A4Z8L1</accession>